<protein>
    <submittedName>
        <fullName evidence="2">Uncharacterized protein</fullName>
    </submittedName>
</protein>
<name>A0A7R9H1P8_TIMPO</name>
<feature type="region of interest" description="Disordered" evidence="1">
    <location>
        <begin position="1"/>
        <end position="40"/>
    </location>
</feature>
<organism evidence="2">
    <name type="scientific">Timema poppense</name>
    <name type="common">Walking stick</name>
    <dbReference type="NCBI Taxonomy" id="170557"/>
    <lineage>
        <taxon>Eukaryota</taxon>
        <taxon>Metazoa</taxon>
        <taxon>Ecdysozoa</taxon>
        <taxon>Arthropoda</taxon>
        <taxon>Hexapoda</taxon>
        <taxon>Insecta</taxon>
        <taxon>Pterygota</taxon>
        <taxon>Neoptera</taxon>
        <taxon>Polyneoptera</taxon>
        <taxon>Phasmatodea</taxon>
        <taxon>Timematodea</taxon>
        <taxon>Timematoidea</taxon>
        <taxon>Timematidae</taxon>
        <taxon>Timema</taxon>
    </lineage>
</organism>
<dbReference type="AlphaFoldDB" id="A0A7R9H1P8"/>
<sequence length="108" mass="12294">MATGCLLGHRSRKKGHENPYNFRPITEGNKRSKKQGVGHIQGAGAACACSNLSRNSRSSRNNIWKNIKKEEEGNTMIQMSRVRSPVHPEFIFEEEGLERIHTRPHENK</sequence>
<dbReference type="EMBL" id="OD001638">
    <property type="protein sequence ID" value="CAD7402667.1"/>
    <property type="molecule type" value="Genomic_DNA"/>
</dbReference>
<evidence type="ECO:0000313" key="2">
    <source>
        <dbReference type="EMBL" id="CAD7402667.1"/>
    </source>
</evidence>
<evidence type="ECO:0000256" key="1">
    <source>
        <dbReference type="SAM" id="MobiDB-lite"/>
    </source>
</evidence>
<gene>
    <name evidence="2" type="ORF">TPSB3V08_LOCUS3680</name>
</gene>
<accession>A0A7R9H1P8</accession>
<proteinExistence type="predicted"/>
<reference evidence="2" key="1">
    <citation type="submission" date="2020-11" db="EMBL/GenBank/DDBJ databases">
        <authorList>
            <person name="Tran Van P."/>
        </authorList>
    </citation>
    <scope>NUCLEOTIDE SEQUENCE</scope>
</reference>